<protein>
    <submittedName>
        <fullName evidence="2">Uncharacterized protein</fullName>
    </submittedName>
</protein>
<evidence type="ECO:0000256" key="1">
    <source>
        <dbReference type="SAM" id="MobiDB-lite"/>
    </source>
</evidence>
<gene>
    <name evidence="2" type="ORF">GL4_2664</name>
</gene>
<dbReference type="Proteomes" id="UP000031643">
    <property type="component" value="Chromosome"/>
</dbReference>
<dbReference type="STRING" id="1384459.GL4_2664"/>
<dbReference type="HOGENOM" id="CLU_2479758_0_0_5"/>
<accession>A0A0A8K569</accession>
<evidence type="ECO:0000313" key="3">
    <source>
        <dbReference type="Proteomes" id="UP000031643"/>
    </source>
</evidence>
<dbReference type="AlphaFoldDB" id="A0A0A8K569"/>
<feature type="compositionally biased region" description="Gly residues" evidence="1">
    <location>
        <begin position="1"/>
        <end position="10"/>
    </location>
</feature>
<organism evidence="2 3">
    <name type="scientific">Methyloceanibacter caenitepidi</name>
    <dbReference type="NCBI Taxonomy" id="1384459"/>
    <lineage>
        <taxon>Bacteria</taxon>
        <taxon>Pseudomonadati</taxon>
        <taxon>Pseudomonadota</taxon>
        <taxon>Alphaproteobacteria</taxon>
        <taxon>Hyphomicrobiales</taxon>
        <taxon>Hyphomicrobiaceae</taxon>
        <taxon>Methyloceanibacter</taxon>
    </lineage>
</organism>
<name>A0A0A8K569_9HYPH</name>
<proteinExistence type="predicted"/>
<sequence>MHLPLSGGGEISSAQPLFSTSQSPEKSSPAYCYVPERPPNPRHLGSASLGQFGPIPIPLDGYPLGVSRRPAHGRSRALIQNGLPPRE</sequence>
<dbReference type="KEGG" id="mcg:GL4_2664"/>
<feature type="region of interest" description="Disordered" evidence="1">
    <location>
        <begin position="1"/>
        <end position="87"/>
    </location>
</feature>
<feature type="compositionally biased region" description="Polar residues" evidence="1">
    <location>
        <begin position="12"/>
        <end position="26"/>
    </location>
</feature>
<evidence type="ECO:0000313" key="2">
    <source>
        <dbReference type="EMBL" id="BAQ18098.1"/>
    </source>
</evidence>
<keyword evidence="3" id="KW-1185">Reference proteome</keyword>
<reference evidence="2 3" key="1">
    <citation type="submission" date="2014-09" db="EMBL/GenBank/DDBJ databases">
        <title>Genome sequencing of Methyloceanibacter caenitepidi Gela4.</title>
        <authorList>
            <person name="Takeuchi M."/>
            <person name="Susumu S."/>
            <person name="Kamagata Y."/>
            <person name="Oshima K."/>
            <person name="Hattori M."/>
            <person name="Iwasaki W."/>
        </authorList>
    </citation>
    <scope>NUCLEOTIDE SEQUENCE [LARGE SCALE GENOMIC DNA]</scope>
    <source>
        <strain evidence="2 3">Gela4</strain>
    </source>
</reference>
<dbReference type="EMBL" id="AP014648">
    <property type="protein sequence ID" value="BAQ18098.1"/>
    <property type="molecule type" value="Genomic_DNA"/>
</dbReference>